<evidence type="ECO:0000313" key="2">
    <source>
        <dbReference type="EMBL" id="KAH9288628.1"/>
    </source>
</evidence>
<name>A0AA38BWD0_TAXCH</name>
<evidence type="ECO:0000313" key="3">
    <source>
        <dbReference type="Proteomes" id="UP000824469"/>
    </source>
</evidence>
<keyword evidence="3" id="KW-1185">Reference proteome</keyword>
<dbReference type="EMBL" id="JAHRHJ020003813">
    <property type="protein sequence ID" value="KAH9288628.1"/>
    <property type="molecule type" value="Genomic_DNA"/>
</dbReference>
<evidence type="ECO:0000256" key="1">
    <source>
        <dbReference type="SAM" id="MobiDB-lite"/>
    </source>
</evidence>
<gene>
    <name evidence="2" type="ORF">KI387_032745</name>
</gene>
<accession>A0AA38BWD0</accession>
<organism evidence="2 3">
    <name type="scientific">Taxus chinensis</name>
    <name type="common">Chinese yew</name>
    <name type="synonym">Taxus wallichiana var. chinensis</name>
    <dbReference type="NCBI Taxonomy" id="29808"/>
    <lineage>
        <taxon>Eukaryota</taxon>
        <taxon>Viridiplantae</taxon>
        <taxon>Streptophyta</taxon>
        <taxon>Embryophyta</taxon>
        <taxon>Tracheophyta</taxon>
        <taxon>Spermatophyta</taxon>
        <taxon>Pinopsida</taxon>
        <taxon>Pinidae</taxon>
        <taxon>Conifers II</taxon>
        <taxon>Cupressales</taxon>
        <taxon>Taxaceae</taxon>
        <taxon>Taxus</taxon>
    </lineage>
</organism>
<dbReference type="AlphaFoldDB" id="A0AA38BWD0"/>
<feature type="region of interest" description="Disordered" evidence="1">
    <location>
        <begin position="1"/>
        <end position="62"/>
    </location>
</feature>
<feature type="compositionally biased region" description="Basic residues" evidence="1">
    <location>
        <begin position="50"/>
        <end position="62"/>
    </location>
</feature>
<proteinExistence type="predicted"/>
<sequence length="62" mass="7029">MEEIGAGTGTCGAKQYQSQDATEEYSLDQQKKRKYQSEDATEECSVDQQKKRRGRPLGSRNK</sequence>
<dbReference type="Proteomes" id="UP000824469">
    <property type="component" value="Unassembled WGS sequence"/>
</dbReference>
<protein>
    <submittedName>
        <fullName evidence="2">Uncharacterized protein</fullName>
    </submittedName>
</protein>
<comment type="caution">
    <text evidence="2">The sequence shown here is derived from an EMBL/GenBank/DDBJ whole genome shotgun (WGS) entry which is preliminary data.</text>
</comment>
<reference evidence="2 3" key="1">
    <citation type="journal article" date="2021" name="Nat. Plants">
        <title>The Taxus genome provides insights into paclitaxel biosynthesis.</title>
        <authorList>
            <person name="Xiong X."/>
            <person name="Gou J."/>
            <person name="Liao Q."/>
            <person name="Li Y."/>
            <person name="Zhou Q."/>
            <person name="Bi G."/>
            <person name="Li C."/>
            <person name="Du R."/>
            <person name="Wang X."/>
            <person name="Sun T."/>
            <person name="Guo L."/>
            <person name="Liang H."/>
            <person name="Lu P."/>
            <person name="Wu Y."/>
            <person name="Zhang Z."/>
            <person name="Ro D.K."/>
            <person name="Shang Y."/>
            <person name="Huang S."/>
            <person name="Yan J."/>
        </authorList>
    </citation>
    <scope>NUCLEOTIDE SEQUENCE [LARGE SCALE GENOMIC DNA]</scope>
    <source>
        <strain evidence="2">Ta-2019</strain>
    </source>
</reference>
<feature type="non-terminal residue" evidence="2">
    <location>
        <position position="62"/>
    </location>
</feature>
<feature type="compositionally biased region" description="Gly residues" evidence="1">
    <location>
        <begin position="1"/>
        <end position="10"/>
    </location>
</feature>